<evidence type="ECO:0000256" key="6">
    <source>
        <dbReference type="RuleBase" id="RU367018"/>
    </source>
</evidence>
<evidence type="ECO:0000256" key="2">
    <source>
        <dbReference type="ARBA" id="ARBA00022723"/>
    </source>
</evidence>
<dbReference type="Proteomes" id="UP000515211">
    <property type="component" value="Chromosome 1"/>
</dbReference>
<dbReference type="GO" id="GO:0006355">
    <property type="term" value="P:regulation of DNA-templated transcription"/>
    <property type="evidence" value="ECO:0007669"/>
    <property type="project" value="UniProtKB-UniRule"/>
</dbReference>
<comment type="similarity">
    <text evidence="1 6">Belongs to the FHY3/FAR1 family.</text>
</comment>
<proteinExistence type="inferred from homology"/>
<organism evidence="8 9">
    <name type="scientific">Arachis duranensis</name>
    <name type="common">Wild peanut</name>
    <dbReference type="NCBI Taxonomy" id="130453"/>
    <lineage>
        <taxon>Eukaryota</taxon>
        <taxon>Viridiplantae</taxon>
        <taxon>Streptophyta</taxon>
        <taxon>Embryophyta</taxon>
        <taxon>Tracheophyta</taxon>
        <taxon>Spermatophyta</taxon>
        <taxon>Magnoliopsida</taxon>
        <taxon>eudicotyledons</taxon>
        <taxon>Gunneridae</taxon>
        <taxon>Pentapetalae</taxon>
        <taxon>rosids</taxon>
        <taxon>fabids</taxon>
        <taxon>Fabales</taxon>
        <taxon>Fabaceae</taxon>
        <taxon>Papilionoideae</taxon>
        <taxon>50 kb inversion clade</taxon>
        <taxon>dalbergioids sensu lato</taxon>
        <taxon>Dalbergieae</taxon>
        <taxon>Pterocarpus clade</taxon>
        <taxon>Arachis</taxon>
    </lineage>
</organism>
<dbReference type="Pfam" id="PF10551">
    <property type="entry name" value="MULE"/>
    <property type="match status" value="1"/>
</dbReference>
<reference evidence="8" key="1">
    <citation type="journal article" date="2016" name="Nat. Genet.">
        <title>The genome sequences of Arachis duranensis and Arachis ipaensis, the diploid ancestors of cultivated peanut.</title>
        <authorList>
            <person name="Bertioli D.J."/>
            <person name="Cannon S.B."/>
            <person name="Froenicke L."/>
            <person name="Huang G."/>
            <person name="Farmer A.D."/>
            <person name="Cannon E.K."/>
            <person name="Liu X."/>
            <person name="Gao D."/>
            <person name="Clevenger J."/>
            <person name="Dash S."/>
            <person name="Ren L."/>
            <person name="Moretzsohn M.C."/>
            <person name="Shirasawa K."/>
            <person name="Huang W."/>
            <person name="Vidigal B."/>
            <person name="Abernathy B."/>
            <person name="Chu Y."/>
            <person name="Niederhuth C.E."/>
            <person name="Umale P."/>
            <person name="Araujo A.C."/>
            <person name="Kozik A."/>
            <person name="Kim K.D."/>
            <person name="Burow M.D."/>
            <person name="Varshney R.K."/>
            <person name="Wang X."/>
            <person name="Zhang X."/>
            <person name="Barkley N."/>
            <person name="Guimaraes P.M."/>
            <person name="Isobe S."/>
            <person name="Guo B."/>
            <person name="Liao B."/>
            <person name="Stalker H.T."/>
            <person name="Schmitz R.J."/>
            <person name="Scheffler B.E."/>
            <person name="Leal-Bertioli S.C."/>
            <person name="Xun X."/>
            <person name="Jackson S.A."/>
            <person name="Michelmore R."/>
            <person name="Ozias-Akins P."/>
        </authorList>
    </citation>
    <scope>NUCLEOTIDE SEQUENCE [LARGE SCALE GENOMIC DNA]</scope>
    <source>
        <strain evidence="8">cv. V14167</strain>
    </source>
</reference>
<dbReference type="InterPro" id="IPR007527">
    <property type="entry name" value="Znf_SWIM"/>
</dbReference>
<keyword evidence="4 6" id="KW-0862">Zinc</keyword>
<dbReference type="InterPro" id="IPR031052">
    <property type="entry name" value="FHY3/FAR1"/>
</dbReference>
<keyword evidence="3 5" id="KW-0863">Zinc-finger</keyword>
<keyword evidence="8" id="KW-1185">Reference proteome</keyword>
<dbReference type="OrthoDB" id="1672286at2759"/>
<name>A0A6P4D291_ARADU</name>
<evidence type="ECO:0000313" key="9">
    <source>
        <dbReference type="RefSeq" id="XP_015960190.1"/>
    </source>
</evidence>
<keyword evidence="2 6" id="KW-0479">Metal-binding</keyword>
<dbReference type="GeneID" id="107484087"/>
<dbReference type="PROSITE" id="PS50966">
    <property type="entry name" value="ZF_SWIM"/>
    <property type="match status" value="1"/>
</dbReference>
<protein>
    <recommendedName>
        <fullName evidence="6">Protein FAR1-RELATED SEQUENCE</fullName>
    </recommendedName>
</protein>
<dbReference type="GO" id="GO:0005634">
    <property type="term" value="C:nucleus"/>
    <property type="evidence" value="ECO:0007669"/>
    <property type="project" value="UniProtKB-SubCell"/>
</dbReference>
<evidence type="ECO:0000256" key="1">
    <source>
        <dbReference type="ARBA" id="ARBA00005889"/>
    </source>
</evidence>
<dbReference type="PANTHER" id="PTHR31669">
    <property type="entry name" value="PROTEIN FAR1-RELATED SEQUENCE 10-RELATED"/>
    <property type="match status" value="1"/>
</dbReference>
<dbReference type="GO" id="GO:0008270">
    <property type="term" value="F:zinc ion binding"/>
    <property type="evidence" value="ECO:0007669"/>
    <property type="project" value="UniProtKB-UniRule"/>
</dbReference>
<evidence type="ECO:0000313" key="8">
    <source>
        <dbReference type="Proteomes" id="UP000515211"/>
    </source>
</evidence>
<dbReference type="SMART" id="SM00575">
    <property type="entry name" value="ZnF_PMZ"/>
    <property type="match status" value="1"/>
</dbReference>
<sequence>MVTNYAIFGDVITFDTTYCTNKENRPFGVFCGFNHHREIVIFGATLLYDESKESFMWLFESFLEAHMQKKPKTIFTDQDPAMASALVEKMPETYHGLCVWHIIQNAIRHLGNKLKDGSFILRDFKACMYNSKDQFQFQETWDALLQIYKVEDNSWLKSIYKVKEKWAHCYMKKVYTIGMRSTQLSESFNSDLKDFMRSNLDIIHFLKQFERAVGGKRYKELQAEYNERQKLPRLKMIHSPLLKHAAQVYTPNAFDLFQNEFDWSSAAYIVSRTENNQMFEYQVAIFDKDGECTVSGNVKDMIISCSCEMFETMGFLCCHSLKVLNVWDVKQILAQYIIKRWTREAREMIVHDSDGKVVQSDTRADATAHYKNICFKAIKLAARSSDFEVTSNFVEQVIEEAYKKAEIFTSNIENQAILSLQSWNQITTPNGVKLQHQI</sequence>
<comment type="function">
    <text evidence="6">Putative transcription activator involved in regulating light control of development.</text>
</comment>
<accession>A0A6P4D291</accession>
<keyword evidence="6" id="KW-0539">Nucleus</keyword>
<feature type="domain" description="SWIM-type" evidence="7">
    <location>
        <begin position="281"/>
        <end position="328"/>
    </location>
</feature>
<reference evidence="9" key="2">
    <citation type="submission" date="2025-08" db="UniProtKB">
        <authorList>
            <consortium name="RefSeq"/>
        </authorList>
    </citation>
    <scope>IDENTIFICATION</scope>
    <source>
        <tissue evidence="9">Whole plant</tissue>
    </source>
</reference>
<evidence type="ECO:0000256" key="4">
    <source>
        <dbReference type="ARBA" id="ARBA00022833"/>
    </source>
</evidence>
<evidence type="ECO:0000259" key="7">
    <source>
        <dbReference type="PROSITE" id="PS50966"/>
    </source>
</evidence>
<dbReference type="InterPro" id="IPR006564">
    <property type="entry name" value="Znf_PMZ"/>
</dbReference>
<gene>
    <name evidence="9" type="primary">LOC107484087</name>
</gene>
<dbReference type="InterPro" id="IPR018289">
    <property type="entry name" value="MULE_transposase_dom"/>
</dbReference>
<evidence type="ECO:0000256" key="5">
    <source>
        <dbReference type="PROSITE-ProRule" id="PRU00325"/>
    </source>
</evidence>
<evidence type="ECO:0000256" key="3">
    <source>
        <dbReference type="ARBA" id="ARBA00022771"/>
    </source>
</evidence>
<dbReference type="Pfam" id="PF04434">
    <property type="entry name" value="SWIM"/>
    <property type="match status" value="1"/>
</dbReference>
<dbReference type="RefSeq" id="XP_015960190.1">
    <property type="nucleotide sequence ID" value="XM_016104704.1"/>
</dbReference>
<dbReference type="KEGG" id="adu:107484087"/>
<dbReference type="AlphaFoldDB" id="A0A6P4D291"/>
<comment type="subcellular location">
    <subcellularLocation>
        <location evidence="6">Nucleus</location>
    </subcellularLocation>
</comment>
<dbReference type="PANTHER" id="PTHR31669:SF281">
    <property type="entry name" value="PROTEIN FAR1-RELATED SEQUENCE"/>
    <property type="match status" value="1"/>
</dbReference>